<dbReference type="InterPro" id="IPR009006">
    <property type="entry name" value="Ala_racemase/Decarboxylase_C"/>
</dbReference>
<dbReference type="InterPro" id="IPR029066">
    <property type="entry name" value="PLP-binding_barrel"/>
</dbReference>
<dbReference type="GO" id="GO:0009089">
    <property type="term" value="P:lysine biosynthetic process via diaminopimelate"/>
    <property type="evidence" value="ECO:0007669"/>
    <property type="project" value="TreeGrafter"/>
</dbReference>
<dbReference type="InterPro" id="IPR022644">
    <property type="entry name" value="De-COase2_N"/>
</dbReference>
<feature type="domain" description="Orn/DAP/Arg decarboxylase 2 C-terminal" evidence="3">
    <location>
        <begin position="111"/>
        <end position="200"/>
    </location>
</feature>
<dbReference type="PANTHER" id="PTHR43727:SF3">
    <property type="entry name" value="GROUP IV DECARBOXYLASE"/>
    <property type="match status" value="1"/>
</dbReference>
<evidence type="ECO:0000259" key="4">
    <source>
        <dbReference type="Pfam" id="PF02784"/>
    </source>
</evidence>
<gene>
    <name evidence="5" type="ORF">PPAR1163_LOCUS6645</name>
</gene>
<evidence type="ECO:0000259" key="3">
    <source>
        <dbReference type="Pfam" id="PF00278"/>
    </source>
</evidence>
<feature type="domain" description="Orn/DAP/Arg decarboxylase 2 N-terminal" evidence="4">
    <location>
        <begin position="5"/>
        <end position="101"/>
    </location>
</feature>
<name>A0A7S1TVZ8_9STRA</name>
<accession>A0A7S1TVZ8</accession>
<dbReference type="Pfam" id="PF02784">
    <property type="entry name" value="Orn_Arg_deC_N"/>
    <property type="match status" value="1"/>
</dbReference>
<dbReference type="SUPFAM" id="SSF50621">
    <property type="entry name" value="Alanine racemase C-terminal domain-like"/>
    <property type="match status" value="1"/>
</dbReference>
<dbReference type="PANTHER" id="PTHR43727">
    <property type="entry name" value="DIAMINOPIMELATE DECARBOXYLASE"/>
    <property type="match status" value="1"/>
</dbReference>
<proteinExistence type="predicted"/>
<evidence type="ECO:0000313" key="5">
    <source>
        <dbReference type="EMBL" id="CAD9248286.1"/>
    </source>
</evidence>
<reference evidence="5" key="1">
    <citation type="submission" date="2021-01" db="EMBL/GenBank/DDBJ databases">
        <authorList>
            <person name="Corre E."/>
            <person name="Pelletier E."/>
            <person name="Niang G."/>
            <person name="Scheremetjew M."/>
            <person name="Finn R."/>
            <person name="Kale V."/>
            <person name="Holt S."/>
            <person name="Cochrane G."/>
            <person name="Meng A."/>
            <person name="Brown T."/>
            <person name="Cohen L."/>
        </authorList>
    </citation>
    <scope>NUCLEOTIDE SEQUENCE</scope>
    <source>
        <strain evidence="5">CCMP2877</strain>
    </source>
</reference>
<dbReference type="Gene3D" id="2.40.37.10">
    <property type="entry name" value="Lyase, Ornithine Decarboxylase, Chain A, domain 1"/>
    <property type="match status" value="1"/>
</dbReference>
<dbReference type="SUPFAM" id="SSF51419">
    <property type="entry name" value="PLP-binding barrel"/>
    <property type="match status" value="1"/>
</dbReference>
<dbReference type="GO" id="GO:0008836">
    <property type="term" value="F:diaminopimelate decarboxylase activity"/>
    <property type="evidence" value="ECO:0007669"/>
    <property type="project" value="TreeGrafter"/>
</dbReference>
<keyword evidence="2" id="KW-0663">Pyridoxal phosphate</keyword>
<protein>
    <recommendedName>
        <fullName evidence="6">Diaminopimelate decarboxylase</fullName>
    </recommendedName>
</protein>
<dbReference type="EMBL" id="HBGJ01010682">
    <property type="protein sequence ID" value="CAD9248286.1"/>
    <property type="molecule type" value="Transcribed_RNA"/>
</dbReference>
<dbReference type="Gene3D" id="3.20.20.10">
    <property type="entry name" value="Alanine racemase"/>
    <property type="match status" value="1"/>
</dbReference>
<dbReference type="Pfam" id="PF00278">
    <property type="entry name" value="Orn_DAP_Arg_deC"/>
    <property type="match status" value="1"/>
</dbReference>
<sequence length="259" mass="27231">MASFVTCVHVHTGSGGMGLAQMVGGCAAAVQLAKDVNAVRQGGAGGVPIDVIDIGGGLPVTWGRVNQSPSFEDYAAGIREKVPELFDASVFRRVITEMGAAMNCKFAWLGSVVEVTKPRDGGQIAMIHAGSDIFMRQCYASEMRKGHPIRCYDARGARKVQGVTSVDIAGPLCFAGDIVSPNTELPSLEVSDIVVLEEAGGNCLSMATSHCSRRRPPVYGYRMSGDDGAAADGFGVADGFTFELISAGQSYDQTLSVWN</sequence>
<evidence type="ECO:0008006" key="6">
    <source>
        <dbReference type="Google" id="ProtNLM"/>
    </source>
</evidence>
<dbReference type="InterPro" id="IPR022643">
    <property type="entry name" value="De-COase2_C"/>
</dbReference>
<organism evidence="5">
    <name type="scientific">Phaeomonas parva</name>
    <dbReference type="NCBI Taxonomy" id="124430"/>
    <lineage>
        <taxon>Eukaryota</taxon>
        <taxon>Sar</taxon>
        <taxon>Stramenopiles</taxon>
        <taxon>Ochrophyta</taxon>
        <taxon>Pinguiophyceae</taxon>
        <taxon>Pinguiochrysidales</taxon>
        <taxon>Pinguiochrysidaceae</taxon>
        <taxon>Phaeomonas</taxon>
    </lineage>
</organism>
<dbReference type="AlphaFoldDB" id="A0A7S1TVZ8"/>
<comment type="cofactor">
    <cofactor evidence="1">
        <name>pyridoxal 5'-phosphate</name>
        <dbReference type="ChEBI" id="CHEBI:597326"/>
    </cofactor>
</comment>
<evidence type="ECO:0000256" key="1">
    <source>
        <dbReference type="ARBA" id="ARBA00001933"/>
    </source>
</evidence>
<evidence type="ECO:0000256" key="2">
    <source>
        <dbReference type="ARBA" id="ARBA00022898"/>
    </source>
</evidence>